<dbReference type="Gene3D" id="1.10.490.10">
    <property type="entry name" value="Globins"/>
    <property type="match status" value="1"/>
</dbReference>
<keyword evidence="1" id="KW-0813">Transport</keyword>
<evidence type="ECO:0000313" key="4">
    <source>
        <dbReference type="Proteomes" id="UP000824988"/>
    </source>
</evidence>
<accession>A0A8D4VPS2</accession>
<dbReference type="Pfam" id="PF00042">
    <property type="entry name" value="Globin"/>
    <property type="match status" value="1"/>
</dbReference>
<dbReference type="RefSeq" id="WP_054773713.1">
    <property type="nucleotide sequence ID" value="NZ_AP019782.1"/>
</dbReference>
<feature type="domain" description="Globin" evidence="2">
    <location>
        <begin position="35"/>
        <end position="128"/>
    </location>
</feature>
<name>A0A8D4VPS2_9GAMM</name>
<keyword evidence="1" id="KW-0561">Oxygen transport</keyword>
<dbReference type="SUPFAM" id="SSF46458">
    <property type="entry name" value="Globin-like"/>
    <property type="match status" value="1"/>
</dbReference>
<evidence type="ECO:0000256" key="1">
    <source>
        <dbReference type="RuleBase" id="RU000356"/>
    </source>
</evidence>
<reference evidence="3" key="1">
    <citation type="submission" date="2019-06" db="EMBL/GenBank/DDBJ databases">
        <title>Complete genome sequence of Methylogaea oryzae strain JCM16910.</title>
        <authorList>
            <person name="Asakawa S."/>
        </authorList>
    </citation>
    <scope>NUCLEOTIDE SEQUENCE</scope>
    <source>
        <strain evidence="3">E10</strain>
    </source>
</reference>
<keyword evidence="1" id="KW-0408">Iron</keyword>
<keyword evidence="4" id="KW-1185">Reference proteome</keyword>
<dbReference type="EMBL" id="AP019782">
    <property type="protein sequence ID" value="BBL71124.1"/>
    <property type="molecule type" value="Genomic_DNA"/>
</dbReference>
<keyword evidence="1" id="KW-0349">Heme</keyword>
<dbReference type="GO" id="GO:0005344">
    <property type="term" value="F:oxygen carrier activity"/>
    <property type="evidence" value="ECO:0007669"/>
    <property type="project" value="UniProtKB-KW"/>
</dbReference>
<evidence type="ECO:0000313" key="3">
    <source>
        <dbReference type="EMBL" id="BBL71124.1"/>
    </source>
</evidence>
<dbReference type="Proteomes" id="UP000824988">
    <property type="component" value="Chromosome"/>
</dbReference>
<protein>
    <recommendedName>
        <fullName evidence="2">Globin domain-containing protein</fullName>
    </recommendedName>
</protein>
<sequence length="139" mass="15866">MSDAQRLRDLVDKSYERCRMTGTFPDDFYSIFLPSSPKVTGKFASTNMIEQKKMLDHGIRHLILFYHEPNSITSAKMVELGESHARSGMNIEPELYDYFLEALLAAVKENDPQCSDELLGAWREVASHGISVMISMWDD</sequence>
<dbReference type="KEGG" id="moz:MoryE10_17300"/>
<gene>
    <name evidence="3" type="ORF">MoryE10_17300</name>
</gene>
<organism evidence="3 4">
    <name type="scientific">Methylogaea oryzae</name>
    <dbReference type="NCBI Taxonomy" id="1295382"/>
    <lineage>
        <taxon>Bacteria</taxon>
        <taxon>Pseudomonadati</taxon>
        <taxon>Pseudomonadota</taxon>
        <taxon>Gammaproteobacteria</taxon>
        <taxon>Methylococcales</taxon>
        <taxon>Methylococcaceae</taxon>
        <taxon>Methylogaea</taxon>
    </lineage>
</organism>
<dbReference type="InterPro" id="IPR012292">
    <property type="entry name" value="Globin/Proto"/>
</dbReference>
<dbReference type="GO" id="GO:0019825">
    <property type="term" value="F:oxygen binding"/>
    <property type="evidence" value="ECO:0007669"/>
    <property type="project" value="InterPro"/>
</dbReference>
<dbReference type="GO" id="GO:0020037">
    <property type="term" value="F:heme binding"/>
    <property type="evidence" value="ECO:0007669"/>
    <property type="project" value="InterPro"/>
</dbReference>
<dbReference type="InterPro" id="IPR009050">
    <property type="entry name" value="Globin-like_sf"/>
</dbReference>
<dbReference type="InterPro" id="IPR000971">
    <property type="entry name" value="Globin"/>
</dbReference>
<keyword evidence="1" id="KW-0479">Metal-binding</keyword>
<evidence type="ECO:0000259" key="2">
    <source>
        <dbReference type="Pfam" id="PF00042"/>
    </source>
</evidence>
<proteinExistence type="inferred from homology"/>
<dbReference type="AlphaFoldDB" id="A0A8D4VPS2"/>
<comment type="similarity">
    <text evidence="1">Belongs to the globin family.</text>
</comment>